<evidence type="ECO:0000313" key="2">
    <source>
        <dbReference type="Proteomes" id="UP000479190"/>
    </source>
</evidence>
<sequence>MGNTRIAYDVIWIGWKRCVESRRHTRRVSACERVRIDVYILHVSACGTLESSMLYLKSHQSDRAREIVPIVCATTSYTSHASSCSRTAAAAATITRAFFICDTTELLLAFAPSCSAKTIATARRSDQALLRAQIAIAARFECACSRVASIVRYKCVTAHVRRSSHCPIVTLSWVEKQKKKHRYT</sequence>
<evidence type="ECO:0000313" key="1">
    <source>
        <dbReference type="EMBL" id="CAB0034182.1"/>
    </source>
</evidence>
<dbReference type="Proteomes" id="UP000479190">
    <property type="component" value="Unassembled WGS sequence"/>
</dbReference>
<dbReference type="AlphaFoldDB" id="A0A6H5IBY3"/>
<organism evidence="1 2">
    <name type="scientific">Trichogramma brassicae</name>
    <dbReference type="NCBI Taxonomy" id="86971"/>
    <lineage>
        <taxon>Eukaryota</taxon>
        <taxon>Metazoa</taxon>
        <taxon>Ecdysozoa</taxon>
        <taxon>Arthropoda</taxon>
        <taxon>Hexapoda</taxon>
        <taxon>Insecta</taxon>
        <taxon>Pterygota</taxon>
        <taxon>Neoptera</taxon>
        <taxon>Endopterygota</taxon>
        <taxon>Hymenoptera</taxon>
        <taxon>Apocrita</taxon>
        <taxon>Proctotrupomorpha</taxon>
        <taxon>Chalcidoidea</taxon>
        <taxon>Trichogrammatidae</taxon>
        <taxon>Trichogramma</taxon>
    </lineage>
</organism>
<dbReference type="EMBL" id="CADCXV010000734">
    <property type="protein sequence ID" value="CAB0034182.1"/>
    <property type="molecule type" value="Genomic_DNA"/>
</dbReference>
<proteinExistence type="predicted"/>
<name>A0A6H5IBY3_9HYME</name>
<gene>
    <name evidence="1" type="ORF">TBRA_LOCUS6080</name>
</gene>
<protein>
    <submittedName>
        <fullName evidence="1">Uncharacterized protein</fullName>
    </submittedName>
</protein>
<reference evidence="1 2" key="1">
    <citation type="submission" date="2020-02" db="EMBL/GenBank/DDBJ databases">
        <authorList>
            <person name="Ferguson B K."/>
        </authorList>
    </citation>
    <scope>NUCLEOTIDE SEQUENCE [LARGE SCALE GENOMIC DNA]</scope>
</reference>
<accession>A0A6H5IBY3</accession>
<keyword evidence="2" id="KW-1185">Reference proteome</keyword>